<keyword evidence="2 4" id="KW-0238">DNA-binding</keyword>
<dbReference type="PROSITE" id="PS50977">
    <property type="entry name" value="HTH_TETR_2"/>
    <property type="match status" value="1"/>
</dbReference>
<dbReference type="Pfam" id="PF00440">
    <property type="entry name" value="TetR_N"/>
    <property type="match status" value="1"/>
</dbReference>
<dbReference type="InterPro" id="IPR001647">
    <property type="entry name" value="HTH_TetR"/>
</dbReference>
<proteinExistence type="predicted"/>
<evidence type="ECO:0000256" key="2">
    <source>
        <dbReference type="ARBA" id="ARBA00023125"/>
    </source>
</evidence>
<dbReference type="InterPro" id="IPR050109">
    <property type="entry name" value="HTH-type_TetR-like_transc_reg"/>
</dbReference>
<name>A0A5N8WFU6_9ACTN</name>
<dbReference type="AlphaFoldDB" id="A0A5N8WFU6"/>
<comment type="caution">
    <text evidence="6">The sequence shown here is derived from an EMBL/GenBank/DDBJ whole genome shotgun (WGS) entry which is preliminary data.</text>
</comment>
<dbReference type="Gene3D" id="1.10.357.10">
    <property type="entry name" value="Tetracycline Repressor, domain 2"/>
    <property type="match status" value="1"/>
</dbReference>
<keyword evidence="1" id="KW-0805">Transcription regulation</keyword>
<sequence>MASASERDGRLRSRLIEVGVDLVTAEGVQALSLREIARRAGVSHGAPRRYFPTHLELLSAIARRGFEDLASRGAVAIGDGTASPREQLATLGRVYLDFALTHRGMHELMFRHDLLESNTLGLRDTSLPIFALLTDLVGRARPDADARLVAGSFLANLYGIAQLWSWGSLQLTTGADDVVPLLRTALDAHLGPEGPEEPEEPEGYEG</sequence>
<feature type="domain" description="HTH tetR-type" evidence="5">
    <location>
        <begin position="9"/>
        <end position="69"/>
    </location>
</feature>
<dbReference type="Pfam" id="PF13305">
    <property type="entry name" value="TetR_C_33"/>
    <property type="match status" value="1"/>
</dbReference>
<gene>
    <name evidence="6" type="ORF">FNH04_42555</name>
</gene>
<dbReference type="SUPFAM" id="SSF46689">
    <property type="entry name" value="Homeodomain-like"/>
    <property type="match status" value="1"/>
</dbReference>
<evidence type="ECO:0000313" key="7">
    <source>
        <dbReference type="Proteomes" id="UP000326979"/>
    </source>
</evidence>
<reference evidence="6 7" key="1">
    <citation type="submission" date="2019-07" db="EMBL/GenBank/DDBJ databases">
        <title>New species of Amycolatopsis and Streptomyces.</title>
        <authorList>
            <person name="Duangmal K."/>
            <person name="Teo W.F.A."/>
            <person name="Lipun K."/>
        </authorList>
    </citation>
    <scope>NUCLEOTIDE SEQUENCE [LARGE SCALE GENOMIC DNA]</scope>
    <source>
        <strain evidence="6 7">TISTR 2346</strain>
    </source>
</reference>
<dbReference type="InterPro" id="IPR009057">
    <property type="entry name" value="Homeodomain-like_sf"/>
</dbReference>
<evidence type="ECO:0000256" key="4">
    <source>
        <dbReference type="PROSITE-ProRule" id="PRU00335"/>
    </source>
</evidence>
<dbReference type="GO" id="GO:0000976">
    <property type="term" value="F:transcription cis-regulatory region binding"/>
    <property type="evidence" value="ECO:0007669"/>
    <property type="project" value="TreeGrafter"/>
</dbReference>
<feature type="DNA-binding region" description="H-T-H motif" evidence="4">
    <location>
        <begin position="32"/>
        <end position="51"/>
    </location>
</feature>
<dbReference type="InterPro" id="IPR025996">
    <property type="entry name" value="MT1864/Rv1816-like_C"/>
</dbReference>
<dbReference type="GO" id="GO:0003700">
    <property type="term" value="F:DNA-binding transcription factor activity"/>
    <property type="evidence" value="ECO:0007669"/>
    <property type="project" value="TreeGrafter"/>
</dbReference>
<dbReference type="PANTHER" id="PTHR30055:SF220">
    <property type="entry name" value="TETR-FAMILY REGULATORY PROTEIN"/>
    <property type="match status" value="1"/>
</dbReference>
<organism evidence="6 7">
    <name type="scientific">Streptomyces phyllanthi</name>
    <dbReference type="NCBI Taxonomy" id="1803180"/>
    <lineage>
        <taxon>Bacteria</taxon>
        <taxon>Bacillati</taxon>
        <taxon>Actinomycetota</taxon>
        <taxon>Actinomycetes</taxon>
        <taxon>Kitasatosporales</taxon>
        <taxon>Streptomycetaceae</taxon>
        <taxon>Streptomyces</taxon>
    </lineage>
</organism>
<evidence type="ECO:0000259" key="5">
    <source>
        <dbReference type="PROSITE" id="PS50977"/>
    </source>
</evidence>
<accession>A0A5N8WFU6</accession>
<dbReference type="InterPro" id="IPR036271">
    <property type="entry name" value="Tet_transcr_reg_TetR-rel_C_sf"/>
</dbReference>
<dbReference type="RefSeq" id="WP_152791590.1">
    <property type="nucleotide sequence ID" value="NZ_BAABEQ010000077.1"/>
</dbReference>
<keyword evidence="7" id="KW-1185">Reference proteome</keyword>
<dbReference type="PANTHER" id="PTHR30055">
    <property type="entry name" value="HTH-TYPE TRANSCRIPTIONAL REGULATOR RUTR"/>
    <property type="match status" value="1"/>
</dbReference>
<dbReference type="EMBL" id="VJZE01000636">
    <property type="protein sequence ID" value="MPY46350.1"/>
    <property type="molecule type" value="Genomic_DNA"/>
</dbReference>
<evidence type="ECO:0000256" key="3">
    <source>
        <dbReference type="ARBA" id="ARBA00023163"/>
    </source>
</evidence>
<dbReference type="OrthoDB" id="3173376at2"/>
<protein>
    <submittedName>
        <fullName evidence="6">TetR/AcrR family transcriptional regulator</fullName>
    </submittedName>
</protein>
<keyword evidence="3" id="KW-0804">Transcription</keyword>
<dbReference type="Proteomes" id="UP000326979">
    <property type="component" value="Unassembled WGS sequence"/>
</dbReference>
<evidence type="ECO:0000256" key="1">
    <source>
        <dbReference type="ARBA" id="ARBA00023015"/>
    </source>
</evidence>
<evidence type="ECO:0000313" key="6">
    <source>
        <dbReference type="EMBL" id="MPY46350.1"/>
    </source>
</evidence>
<dbReference type="SUPFAM" id="SSF48498">
    <property type="entry name" value="Tetracyclin repressor-like, C-terminal domain"/>
    <property type="match status" value="1"/>
</dbReference>